<keyword evidence="3" id="KW-1185">Reference proteome</keyword>
<dbReference type="EMBL" id="PDLM01000006">
    <property type="protein sequence ID" value="RDW74772.1"/>
    <property type="molecule type" value="Genomic_DNA"/>
</dbReference>
<dbReference type="Pfam" id="PF12697">
    <property type="entry name" value="Abhydrolase_6"/>
    <property type="match status" value="1"/>
</dbReference>
<dbReference type="SUPFAM" id="SSF53474">
    <property type="entry name" value="alpha/beta-Hydrolases"/>
    <property type="match status" value="1"/>
</dbReference>
<dbReference type="OrthoDB" id="1263307at2759"/>
<dbReference type="InterPro" id="IPR000073">
    <property type="entry name" value="AB_hydrolase_1"/>
</dbReference>
<gene>
    <name evidence="2" type="ORF">BP6252_05914</name>
</gene>
<reference evidence="2 3" key="1">
    <citation type="journal article" date="2018" name="IMA Fungus">
        <title>IMA Genome-F 9: Draft genome sequence of Annulohypoxylon stygium, Aspergillus mulundensis, Berkeleyomyces basicola (syn. Thielaviopsis basicola), Ceratocystis smalleyi, two Cercospora beticola strains, Coleophoma cylindrospora, Fusarium fracticaudum, Phialophora cf. hyalina, and Morchella septimelata.</title>
        <authorList>
            <person name="Wingfield B.D."/>
            <person name="Bills G.F."/>
            <person name="Dong Y."/>
            <person name="Huang W."/>
            <person name="Nel W.J."/>
            <person name="Swalarsk-Parry B.S."/>
            <person name="Vaghefi N."/>
            <person name="Wilken P.M."/>
            <person name="An Z."/>
            <person name="de Beer Z.W."/>
            <person name="De Vos L."/>
            <person name="Chen L."/>
            <person name="Duong T.A."/>
            <person name="Gao Y."/>
            <person name="Hammerbacher A."/>
            <person name="Kikkert J.R."/>
            <person name="Li Y."/>
            <person name="Li H."/>
            <person name="Li K."/>
            <person name="Li Q."/>
            <person name="Liu X."/>
            <person name="Ma X."/>
            <person name="Naidoo K."/>
            <person name="Pethybridge S.J."/>
            <person name="Sun J."/>
            <person name="Steenkamp E.T."/>
            <person name="van der Nest M.A."/>
            <person name="van Wyk S."/>
            <person name="Wingfield M.J."/>
            <person name="Xiong C."/>
            <person name="Yue Q."/>
            <person name="Zhang X."/>
        </authorList>
    </citation>
    <scope>NUCLEOTIDE SEQUENCE [LARGE SCALE GENOMIC DNA]</scope>
    <source>
        <strain evidence="2 3">BP6252</strain>
    </source>
</reference>
<dbReference type="AlphaFoldDB" id="A0A3D8RL09"/>
<feature type="domain" description="AB hydrolase-1" evidence="1">
    <location>
        <begin position="6"/>
        <end position="248"/>
    </location>
</feature>
<comment type="caution">
    <text evidence="2">The sequence shown here is derived from an EMBL/GenBank/DDBJ whole genome shotgun (WGS) entry which is preliminary data.</text>
</comment>
<dbReference type="PANTHER" id="PTHR37017:SF11">
    <property type="entry name" value="ESTERASE_LIPASE_THIOESTERASE DOMAIN-CONTAINING PROTEIN"/>
    <property type="match status" value="1"/>
</dbReference>
<protein>
    <recommendedName>
        <fullName evidence="1">AB hydrolase-1 domain-containing protein</fullName>
    </recommendedName>
</protein>
<dbReference type="Proteomes" id="UP000256645">
    <property type="component" value="Unassembled WGS sequence"/>
</dbReference>
<proteinExistence type="predicted"/>
<evidence type="ECO:0000259" key="1">
    <source>
        <dbReference type="Pfam" id="PF12697"/>
    </source>
</evidence>
<organism evidence="2 3">
    <name type="scientific">Coleophoma cylindrospora</name>
    <dbReference type="NCBI Taxonomy" id="1849047"/>
    <lineage>
        <taxon>Eukaryota</taxon>
        <taxon>Fungi</taxon>
        <taxon>Dikarya</taxon>
        <taxon>Ascomycota</taxon>
        <taxon>Pezizomycotina</taxon>
        <taxon>Leotiomycetes</taxon>
        <taxon>Helotiales</taxon>
        <taxon>Dermateaceae</taxon>
        <taxon>Coleophoma</taxon>
    </lineage>
</organism>
<dbReference type="STRING" id="1849047.A0A3D8RL09"/>
<dbReference type="InterPro" id="IPR029058">
    <property type="entry name" value="AB_hydrolase_fold"/>
</dbReference>
<dbReference type="PANTHER" id="PTHR37017">
    <property type="entry name" value="AB HYDROLASE-1 DOMAIN-CONTAINING PROTEIN-RELATED"/>
    <property type="match status" value="1"/>
</dbReference>
<sequence>MSKPTIVLVPGAWHKPTIYSGVVASLSKHGYPTISLPLPSAGAIPPHKDFNRDVAAIRDCLTELVSNEKEVVLVVHSYTGLPGGEAPKGLGRKERESKGLKGGVIRYVVINGFATPEGFQPASEGDYSQMPEWMKLDIENYVVNVSPEDAKKIFYNDLSSARGEELAAQLVPQSLGVYFSKATYAAWKDIPSTFVVGDTDQSSFTPAVVEMMIKGARMMEPSAFDVVEHCKEGGHCVMISYPEWTADVLRRASGERF</sequence>
<dbReference type="InterPro" id="IPR052897">
    <property type="entry name" value="Sec-Metab_Biosynth_Hydrolase"/>
</dbReference>
<evidence type="ECO:0000313" key="2">
    <source>
        <dbReference type="EMBL" id="RDW74772.1"/>
    </source>
</evidence>
<dbReference type="Gene3D" id="3.40.50.1820">
    <property type="entry name" value="alpha/beta hydrolase"/>
    <property type="match status" value="1"/>
</dbReference>
<evidence type="ECO:0000313" key="3">
    <source>
        <dbReference type="Proteomes" id="UP000256645"/>
    </source>
</evidence>
<name>A0A3D8RL09_9HELO</name>
<accession>A0A3D8RL09</accession>